<proteinExistence type="predicted"/>
<name>A0A1A9ZW28_GLOPL</name>
<reference evidence="2" key="2">
    <citation type="submission" date="2020-05" db="UniProtKB">
        <authorList>
            <consortium name="EnsemblMetazoa"/>
        </authorList>
    </citation>
    <scope>IDENTIFICATION</scope>
    <source>
        <strain evidence="2">IAEA</strain>
    </source>
</reference>
<accession>A0A1A9ZW28</accession>
<evidence type="ECO:0000313" key="2">
    <source>
        <dbReference type="EnsemblMetazoa" id="GPAI026827-PA"/>
    </source>
</evidence>
<dbReference type="AlphaFoldDB" id="A0A1A9ZW28"/>
<keyword evidence="3" id="KW-1185">Reference proteome</keyword>
<evidence type="ECO:0000313" key="3">
    <source>
        <dbReference type="Proteomes" id="UP000092445"/>
    </source>
</evidence>
<feature type="region of interest" description="Disordered" evidence="1">
    <location>
        <begin position="1"/>
        <end position="23"/>
    </location>
</feature>
<organism evidence="2 3">
    <name type="scientific">Glossina pallidipes</name>
    <name type="common">Tsetse fly</name>
    <dbReference type="NCBI Taxonomy" id="7398"/>
    <lineage>
        <taxon>Eukaryota</taxon>
        <taxon>Metazoa</taxon>
        <taxon>Ecdysozoa</taxon>
        <taxon>Arthropoda</taxon>
        <taxon>Hexapoda</taxon>
        <taxon>Insecta</taxon>
        <taxon>Pterygota</taxon>
        <taxon>Neoptera</taxon>
        <taxon>Endopterygota</taxon>
        <taxon>Diptera</taxon>
        <taxon>Brachycera</taxon>
        <taxon>Muscomorpha</taxon>
        <taxon>Hippoboscoidea</taxon>
        <taxon>Glossinidae</taxon>
        <taxon>Glossina</taxon>
    </lineage>
</organism>
<dbReference type="VEuPathDB" id="VectorBase:GPAI026827"/>
<dbReference type="Proteomes" id="UP000092445">
    <property type="component" value="Unassembled WGS sequence"/>
</dbReference>
<dbReference type="EnsemblMetazoa" id="GPAI026827-RA">
    <property type="protein sequence ID" value="GPAI026827-PA"/>
    <property type="gene ID" value="GPAI026827"/>
</dbReference>
<feature type="compositionally biased region" description="Low complexity" evidence="1">
    <location>
        <begin position="1"/>
        <end position="13"/>
    </location>
</feature>
<reference evidence="3" key="1">
    <citation type="submission" date="2014-03" db="EMBL/GenBank/DDBJ databases">
        <authorList>
            <person name="Aksoy S."/>
            <person name="Warren W."/>
            <person name="Wilson R.K."/>
        </authorList>
    </citation>
    <scope>NUCLEOTIDE SEQUENCE [LARGE SCALE GENOMIC DNA]</scope>
    <source>
        <strain evidence="3">IAEA</strain>
    </source>
</reference>
<evidence type="ECO:0000256" key="1">
    <source>
        <dbReference type="SAM" id="MobiDB-lite"/>
    </source>
</evidence>
<protein>
    <submittedName>
        <fullName evidence="2">Uncharacterized protein</fullName>
    </submittedName>
</protein>
<sequence length="61" mass="6999">MLSQQKTLKTSSTSRKEDGASVSSLNQKYYLSLSKKPSKEINPTSRHFDISKRRVCLYSMQ</sequence>